<dbReference type="Gene3D" id="3.40.1260.10">
    <property type="entry name" value="DsrEFH-like"/>
    <property type="match status" value="1"/>
</dbReference>
<dbReference type="Proteomes" id="UP000183404">
    <property type="component" value="Unassembled WGS sequence"/>
</dbReference>
<name>A0A1I2DB08_THETY</name>
<dbReference type="AlphaFoldDB" id="A0A1I2DB08"/>
<dbReference type="EMBL" id="FNBS01000043">
    <property type="protein sequence ID" value="SDG09528.1"/>
    <property type="molecule type" value="Genomic_DNA"/>
</dbReference>
<dbReference type="PANTHER" id="PTHR38780">
    <property type="entry name" value="PROTEIN TUSC"/>
    <property type="match status" value="1"/>
</dbReference>
<dbReference type="RefSeq" id="WP_003871394.1">
    <property type="nucleotide sequence ID" value="NZ_FNBS01000043.1"/>
</dbReference>
<comment type="similarity">
    <text evidence="1">Belongs to the DsrF/TusC family.</text>
</comment>
<dbReference type="InterPro" id="IPR017462">
    <property type="entry name" value="Sulphur_relay_TusC/DsrF"/>
</dbReference>
<proteinExistence type="inferred from homology"/>
<dbReference type="InterPro" id="IPR003787">
    <property type="entry name" value="Sulphur_relay_DsrE/F-like"/>
</dbReference>
<dbReference type="InterPro" id="IPR027396">
    <property type="entry name" value="DsrEFH-like"/>
</dbReference>
<dbReference type="SUPFAM" id="SSF75169">
    <property type="entry name" value="DsrEFH-like"/>
    <property type="match status" value="1"/>
</dbReference>
<protein>
    <submittedName>
        <fullName evidence="2">tRNA 2-thiouridine synthesizing protein C</fullName>
    </submittedName>
</protein>
<accession>A0A1I2DB08</accession>
<organism evidence="2 3">
    <name type="scientific">Thermoanaerobacter thermohydrosulfuricus</name>
    <name type="common">Clostridium thermohydrosulfuricum</name>
    <dbReference type="NCBI Taxonomy" id="1516"/>
    <lineage>
        <taxon>Bacteria</taxon>
        <taxon>Bacillati</taxon>
        <taxon>Bacillota</taxon>
        <taxon>Clostridia</taxon>
        <taxon>Thermoanaerobacterales</taxon>
        <taxon>Thermoanaerobacteraceae</taxon>
        <taxon>Thermoanaerobacter</taxon>
    </lineage>
</organism>
<evidence type="ECO:0000313" key="3">
    <source>
        <dbReference type="Proteomes" id="UP000183404"/>
    </source>
</evidence>
<dbReference type="Pfam" id="PF02635">
    <property type="entry name" value="DsrE"/>
    <property type="match status" value="1"/>
</dbReference>
<reference evidence="2 3" key="1">
    <citation type="submission" date="2016-10" db="EMBL/GenBank/DDBJ databases">
        <authorList>
            <person name="de Groot N.N."/>
        </authorList>
    </citation>
    <scope>NUCLEOTIDE SEQUENCE [LARGE SCALE GENOMIC DNA]</scope>
    <source>
        <strain evidence="2 3">DSM 569</strain>
    </source>
</reference>
<evidence type="ECO:0000256" key="1">
    <source>
        <dbReference type="ARBA" id="ARBA00005996"/>
    </source>
</evidence>
<dbReference type="PANTHER" id="PTHR38780:SF1">
    <property type="entry name" value="PROTEIN TUSC"/>
    <property type="match status" value="1"/>
</dbReference>
<gene>
    <name evidence="2" type="ORF">SAMN04244560_01772</name>
</gene>
<sequence>MKKVLFAVYNSPVGSIWINEAFRSAFGMYGEDLEPVVLFVNEAVLAVRKQCKPEIIGCLPLSITFKYLEKYNTQVYAVKEDLEKYSIKENEIEPHWNLKTIIKEELPEFVHSFDKVVFF</sequence>
<evidence type="ECO:0000313" key="2">
    <source>
        <dbReference type="EMBL" id="SDG09528.1"/>
    </source>
</evidence>